<evidence type="ECO:0000256" key="1">
    <source>
        <dbReference type="ARBA" id="ARBA00004141"/>
    </source>
</evidence>
<reference evidence="7 8" key="1">
    <citation type="journal article" date="2014" name="Nature">
        <title>Sequential evolution of bacterial morphology by co-option of a developmental regulator.</title>
        <authorList>
            <person name="Jiang C."/>
            <person name="Brown P.J."/>
            <person name="Ducret A."/>
            <person name="Brun Y.V."/>
        </authorList>
    </citation>
    <scope>NUCLEOTIDE SEQUENCE [LARGE SCALE GENOMIC DNA]</scope>
    <source>
        <strain evidence="7 8">DSM 16100</strain>
    </source>
</reference>
<protein>
    <recommendedName>
        <fullName evidence="6">O-antigen ligase-related domain-containing protein</fullName>
    </recommendedName>
</protein>
<dbReference type="EMBL" id="AWGB01000017">
    <property type="protein sequence ID" value="ESQ91452.1"/>
    <property type="molecule type" value="Genomic_DNA"/>
</dbReference>
<dbReference type="Pfam" id="PF04932">
    <property type="entry name" value="Wzy_C"/>
    <property type="match status" value="1"/>
</dbReference>
<feature type="transmembrane region" description="Helical" evidence="5">
    <location>
        <begin position="73"/>
        <end position="91"/>
    </location>
</feature>
<dbReference type="GO" id="GO:0016020">
    <property type="term" value="C:membrane"/>
    <property type="evidence" value="ECO:0007669"/>
    <property type="project" value="UniProtKB-SubCell"/>
</dbReference>
<evidence type="ECO:0000313" key="7">
    <source>
        <dbReference type="EMBL" id="ESQ91452.1"/>
    </source>
</evidence>
<dbReference type="PANTHER" id="PTHR37422">
    <property type="entry name" value="TEICHURONIC ACID BIOSYNTHESIS PROTEIN TUAE"/>
    <property type="match status" value="1"/>
</dbReference>
<dbReference type="RefSeq" id="WP_018080866.1">
    <property type="nucleotide sequence ID" value="NZ_AQWM01000003.1"/>
</dbReference>
<dbReference type="InterPro" id="IPR051533">
    <property type="entry name" value="WaaL-like"/>
</dbReference>
<proteinExistence type="predicted"/>
<dbReference type="eggNOG" id="COG3307">
    <property type="taxonomic scope" value="Bacteria"/>
</dbReference>
<dbReference type="OrthoDB" id="4391260at2"/>
<feature type="transmembrane region" description="Helical" evidence="5">
    <location>
        <begin position="103"/>
        <end position="121"/>
    </location>
</feature>
<evidence type="ECO:0000256" key="2">
    <source>
        <dbReference type="ARBA" id="ARBA00022692"/>
    </source>
</evidence>
<feature type="domain" description="O-antigen ligase-related" evidence="6">
    <location>
        <begin position="226"/>
        <end position="369"/>
    </location>
</feature>
<dbReference type="AlphaFoldDB" id="V4PBZ3"/>
<feature type="transmembrane region" description="Helical" evidence="5">
    <location>
        <begin position="32"/>
        <end position="53"/>
    </location>
</feature>
<keyword evidence="3 5" id="KW-1133">Transmembrane helix</keyword>
<dbReference type="Proteomes" id="UP000017837">
    <property type="component" value="Unassembled WGS sequence"/>
</dbReference>
<keyword evidence="2 5" id="KW-0812">Transmembrane</keyword>
<feature type="transmembrane region" description="Helical" evidence="5">
    <location>
        <begin position="266"/>
        <end position="287"/>
    </location>
</feature>
<feature type="transmembrane region" description="Helical" evidence="5">
    <location>
        <begin position="221"/>
        <end position="236"/>
    </location>
</feature>
<comment type="subcellular location">
    <subcellularLocation>
        <location evidence="1">Membrane</location>
        <topology evidence="1">Multi-pass membrane protein</topology>
    </subcellularLocation>
</comment>
<keyword evidence="4 5" id="KW-0472">Membrane</keyword>
<dbReference type="PANTHER" id="PTHR37422:SF17">
    <property type="entry name" value="O-ANTIGEN LIGASE"/>
    <property type="match status" value="1"/>
</dbReference>
<name>V4PBZ3_9CAUL</name>
<sequence>MPATSPAHRDNAQRRETRSLPLAAKALTWEQILVYAEIALTIFCILMFSNALIGPLFAPQTIDAAAAESDSAILRLMWLPVYGVTLALAAFRLPRFMRILPGLFMTGLLVGLCLASSYWSIAADITTRRTIAVAVTTIFGLYLAARYRGEDLVQIIAFSFAFLAFGSFFVCICVPSLGIHNDINAGAWKGLWYEKNQMAAMMVLGFIAACASAYISPERRRMWIGLAITIFVLVILSRSKTSLLACMASALAIPVLMALQRGGVLSVIFVWLATTAALVGGTLFYAAPALIFKALGKDPTLTGRTEIWASLMRLSDKHPWLGYGYKAFWTPSSVPAAVVRAETHWDVPSAHNGWLDLLIQLGWVGVIMFGLVLAAGFFCALFRFARVKDGFFSVLILLLFSFLILSESFILSQNSLIWALFVCALARLTANALED</sequence>
<evidence type="ECO:0000256" key="4">
    <source>
        <dbReference type="ARBA" id="ARBA00023136"/>
    </source>
</evidence>
<evidence type="ECO:0000313" key="8">
    <source>
        <dbReference type="Proteomes" id="UP000017837"/>
    </source>
</evidence>
<feature type="transmembrane region" description="Helical" evidence="5">
    <location>
        <begin position="361"/>
        <end position="384"/>
    </location>
</feature>
<evidence type="ECO:0000256" key="5">
    <source>
        <dbReference type="SAM" id="Phobius"/>
    </source>
</evidence>
<comment type="caution">
    <text evidence="7">The sequence shown here is derived from an EMBL/GenBank/DDBJ whole genome shotgun (WGS) entry which is preliminary data.</text>
</comment>
<gene>
    <name evidence="7" type="ORF">ABENE_10590</name>
</gene>
<feature type="transmembrane region" description="Helical" evidence="5">
    <location>
        <begin position="127"/>
        <end position="145"/>
    </location>
</feature>
<feature type="transmembrane region" description="Helical" evidence="5">
    <location>
        <begin position="152"/>
        <end position="177"/>
    </location>
</feature>
<organism evidence="7 8">
    <name type="scientific">Asticcacaulis benevestitus DSM 16100 = ATCC BAA-896</name>
    <dbReference type="NCBI Taxonomy" id="1121022"/>
    <lineage>
        <taxon>Bacteria</taxon>
        <taxon>Pseudomonadati</taxon>
        <taxon>Pseudomonadota</taxon>
        <taxon>Alphaproteobacteria</taxon>
        <taxon>Caulobacterales</taxon>
        <taxon>Caulobacteraceae</taxon>
        <taxon>Asticcacaulis</taxon>
    </lineage>
</organism>
<dbReference type="InterPro" id="IPR007016">
    <property type="entry name" value="O-antigen_ligase-rel_domated"/>
</dbReference>
<dbReference type="PATRIC" id="fig|1121022.4.peg.2140"/>
<feature type="transmembrane region" description="Helical" evidence="5">
    <location>
        <begin position="242"/>
        <end position="259"/>
    </location>
</feature>
<feature type="transmembrane region" description="Helical" evidence="5">
    <location>
        <begin position="391"/>
        <end position="410"/>
    </location>
</feature>
<accession>V4PBZ3</accession>
<dbReference type="STRING" id="1121022.GCA_000376105_01201"/>
<keyword evidence="8" id="KW-1185">Reference proteome</keyword>
<feature type="transmembrane region" description="Helical" evidence="5">
    <location>
        <begin position="197"/>
        <end position="214"/>
    </location>
</feature>
<evidence type="ECO:0000259" key="6">
    <source>
        <dbReference type="Pfam" id="PF04932"/>
    </source>
</evidence>
<evidence type="ECO:0000256" key="3">
    <source>
        <dbReference type="ARBA" id="ARBA00022989"/>
    </source>
</evidence>